<proteinExistence type="inferred from homology"/>
<evidence type="ECO:0000256" key="4">
    <source>
        <dbReference type="ARBA" id="ARBA00022807"/>
    </source>
</evidence>
<protein>
    <recommendedName>
        <fullName evidence="5">Cysteine protease RIM13</fullName>
    </recommendedName>
</protein>
<dbReference type="STRING" id="1266660.A0A1G4JHX0"/>
<keyword evidence="3" id="KW-0378">Hydrolase</keyword>
<dbReference type="InterPro" id="IPR038765">
    <property type="entry name" value="Papain-like_cys_pep_sf"/>
</dbReference>
<dbReference type="SUPFAM" id="SSF54001">
    <property type="entry name" value="Cysteine proteinases"/>
    <property type="match status" value="1"/>
</dbReference>
<dbReference type="InterPro" id="IPR051297">
    <property type="entry name" value="PalB/RIM13"/>
</dbReference>
<dbReference type="PANTHER" id="PTHR46143:SF1">
    <property type="entry name" value="CALPAIN-7"/>
    <property type="match status" value="1"/>
</dbReference>
<dbReference type="Gene3D" id="2.60.120.380">
    <property type="match status" value="1"/>
</dbReference>
<organism evidence="6 7">
    <name type="scientific">Lachancea dasiensis</name>
    <dbReference type="NCBI Taxonomy" id="1072105"/>
    <lineage>
        <taxon>Eukaryota</taxon>
        <taxon>Fungi</taxon>
        <taxon>Dikarya</taxon>
        <taxon>Ascomycota</taxon>
        <taxon>Saccharomycotina</taxon>
        <taxon>Saccharomycetes</taxon>
        <taxon>Saccharomycetales</taxon>
        <taxon>Saccharomycetaceae</taxon>
        <taxon>Lachancea</taxon>
    </lineage>
</organism>
<evidence type="ECO:0000313" key="6">
    <source>
        <dbReference type="EMBL" id="SCU89932.1"/>
    </source>
</evidence>
<keyword evidence="4" id="KW-0788">Thiol protease</keyword>
<dbReference type="EMBL" id="LT598458">
    <property type="protein sequence ID" value="SCU89932.1"/>
    <property type="molecule type" value="Genomic_DNA"/>
</dbReference>
<dbReference type="GO" id="GO:0006508">
    <property type="term" value="P:proteolysis"/>
    <property type="evidence" value="ECO:0007669"/>
    <property type="project" value="UniProtKB-KW"/>
</dbReference>
<evidence type="ECO:0000256" key="5">
    <source>
        <dbReference type="ARBA" id="ARBA00042255"/>
    </source>
</evidence>
<dbReference type="OrthoDB" id="167576at2759"/>
<accession>A0A1G4JHX0</accession>
<gene>
    <name evidence="6" type="ORF">LADA_0F00650G</name>
</gene>
<evidence type="ECO:0000256" key="2">
    <source>
        <dbReference type="ARBA" id="ARBA00022670"/>
    </source>
</evidence>
<keyword evidence="2" id="KW-0645">Protease</keyword>
<comment type="similarity">
    <text evidence="1">Belongs to the peptidase C2 family. PalB/RIM13 subfamily.</text>
</comment>
<dbReference type="SUPFAM" id="SSF49758">
    <property type="entry name" value="Calpain large subunit, middle domain (domain III)"/>
    <property type="match status" value="1"/>
</dbReference>
<dbReference type="AlphaFoldDB" id="A0A1G4JHX0"/>
<dbReference type="Proteomes" id="UP000190274">
    <property type="component" value="Chromosome F"/>
</dbReference>
<keyword evidence="7" id="KW-1185">Reference proteome</keyword>
<dbReference type="InterPro" id="IPR036213">
    <property type="entry name" value="Calpain_III_sf"/>
</dbReference>
<name>A0A1G4JHX0_9SACH</name>
<dbReference type="PANTHER" id="PTHR46143">
    <property type="entry name" value="CALPAIN-7"/>
    <property type="match status" value="1"/>
</dbReference>
<dbReference type="GO" id="GO:0004197">
    <property type="term" value="F:cysteine-type endopeptidase activity"/>
    <property type="evidence" value="ECO:0007669"/>
    <property type="project" value="TreeGrafter"/>
</dbReference>
<evidence type="ECO:0000256" key="3">
    <source>
        <dbReference type="ARBA" id="ARBA00022801"/>
    </source>
</evidence>
<evidence type="ECO:0000313" key="7">
    <source>
        <dbReference type="Proteomes" id="UP000190274"/>
    </source>
</evidence>
<reference evidence="6 7" key="1">
    <citation type="submission" date="2016-03" db="EMBL/GenBank/DDBJ databases">
        <authorList>
            <person name="Devillers H."/>
        </authorList>
    </citation>
    <scope>NUCLEOTIDE SEQUENCE [LARGE SCALE GENOMIC DNA]</scope>
    <source>
        <strain evidence="6">CBS 10888</strain>
    </source>
</reference>
<sequence length="695" mass="79261">MCDETIEKQYWRKFQAEIWLVLAIGKSTTRWDEFKAEVSGIERAKRILSAIEKLDTIISNRDFGTRFVWLTSMVGGRKYPPLNAEFGGDISWNGQDLSSKPIKEAEKETIIPEILDPWPGGASVAQNQSINDCSFVASLINIRSRAPTSLKMARCKSRLWNFNFHFNGVPNRLVQVDPVAVVDSPHIMSEDPLDWMLENAYMQVKNMSSYAYHGSNAAIDTFLLNGFIPETCSVNGATLGQIIKSFKSSFCLITIGTGELVKDAEFLSNHDYPIIGITEGNLLEIRDVLDPQKVWHLQERALLENFRAVYFNWNSPVLFSHHQTLHFKYDSLQNNASSSTIDKPVFEVCNDSPAVEPVWVLLERHLGSRATESDGCSLGYTSRELLPVQNYRGSNLGFHLLKLDLQPKERKLIFCHSDVSANYSIHFYHVSKHISAHKYDKRLSSMIVKDEWDASNDYGPLSNPCFYMNPTFEVTIQSPEHTTQYLNLQLISVGSRLINAQMFNINDGELSKPLFSDGTYEDKLFCRRAIPLTTNTRYQIVCSSYEGISRSGFRLVVTNPHDSDSITLKRIYPQFGWYKHHNRCDFIWKAKIARIKFDLSSNSTSSMQLRILPLRCDPTLFIRVNIFTTDIKIPIIKNHGFSAVPRYGLIIPDLKLKYNESLTLLLERDGPSSAFEELPLRLELGSDFEITINER</sequence>
<evidence type="ECO:0000256" key="1">
    <source>
        <dbReference type="ARBA" id="ARBA00010193"/>
    </source>
</evidence>